<sequence>MPTQRLILGISGADGFQYGHKALQLLQNAADIETHLVISKGAEHTCRHETAYRIEDIAVLADVVHPVRNLGAAIASGSFETAGMLVAPCSMRSLAAIAHGLGDNLLTRAADVTLKERRRLVLMARETPLNLAHLDNMRRITEMGGIIFPPVPALYLRPQSIDELLTHSVGRALGLFGIRIPDLPHWSGGTP</sequence>
<dbReference type="InterPro" id="IPR004507">
    <property type="entry name" value="UbiX-like"/>
</dbReference>
<dbReference type="HAMAP" id="MF_01984">
    <property type="entry name" value="ubiX_pad"/>
    <property type="match status" value="1"/>
</dbReference>
<dbReference type="Pfam" id="PF02441">
    <property type="entry name" value="Flavoprotein"/>
    <property type="match status" value="1"/>
</dbReference>
<dbReference type="NCBIfam" id="TIGR00421">
    <property type="entry name" value="ubiX_pad"/>
    <property type="match status" value="1"/>
</dbReference>
<proteinExistence type="inferred from homology"/>
<comment type="caution">
    <text evidence="7">Lacks conserved residue(s) required for the propagation of feature annotation.</text>
</comment>
<dbReference type="GO" id="GO:0016831">
    <property type="term" value="F:carboxy-lyase activity"/>
    <property type="evidence" value="ECO:0007669"/>
    <property type="project" value="TreeGrafter"/>
</dbReference>
<dbReference type="Proteomes" id="UP000078003">
    <property type="component" value="Unassembled WGS sequence"/>
</dbReference>
<dbReference type="RefSeq" id="WP_064104820.1">
    <property type="nucleotide sequence ID" value="NZ_LXSF01000012.1"/>
</dbReference>
<gene>
    <name evidence="7" type="primary">ubiX</name>
    <name evidence="9" type="ORF">A7P85_10685</name>
</gene>
<dbReference type="EC" id="2.5.1.129" evidence="7"/>
<dbReference type="AlphaFoldDB" id="A0A1A9RCG0"/>
<dbReference type="GO" id="GO:0106141">
    <property type="term" value="F:flavin prenyltransferase activity"/>
    <property type="evidence" value="ECO:0007669"/>
    <property type="project" value="UniProtKB-EC"/>
</dbReference>
<feature type="binding site" evidence="7">
    <location>
        <begin position="90"/>
        <end position="93"/>
    </location>
    <ligand>
        <name>FMN</name>
        <dbReference type="ChEBI" id="CHEBI:58210"/>
    </ligand>
</feature>
<feature type="binding site" evidence="7">
    <location>
        <position position="125"/>
    </location>
    <ligand>
        <name>FMN</name>
        <dbReference type="ChEBI" id="CHEBI:58210"/>
    </ligand>
</feature>
<evidence type="ECO:0000313" key="10">
    <source>
        <dbReference type="Proteomes" id="UP000078003"/>
    </source>
</evidence>
<evidence type="ECO:0000313" key="9">
    <source>
        <dbReference type="EMBL" id="OAM15617.1"/>
    </source>
</evidence>
<evidence type="ECO:0000256" key="3">
    <source>
        <dbReference type="ARBA" id="ARBA00022643"/>
    </source>
</evidence>
<organism evidence="9 10">
    <name type="scientific">Eikenella corrodens</name>
    <dbReference type="NCBI Taxonomy" id="539"/>
    <lineage>
        <taxon>Bacteria</taxon>
        <taxon>Pseudomonadati</taxon>
        <taxon>Pseudomonadota</taxon>
        <taxon>Betaproteobacteria</taxon>
        <taxon>Neisseriales</taxon>
        <taxon>Neisseriaceae</taxon>
        <taxon>Eikenella</taxon>
    </lineage>
</organism>
<keyword evidence="3 7" id="KW-0288">FMN</keyword>
<keyword evidence="2 7" id="KW-0285">Flavoprotein</keyword>
<dbReference type="PANTHER" id="PTHR43374:SF1">
    <property type="entry name" value="FLAVIN PRENYLTRANSFERASE PAD1, MITOCHONDRIAL"/>
    <property type="match status" value="1"/>
</dbReference>
<dbReference type="InterPro" id="IPR036551">
    <property type="entry name" value="Flavin_trans-like"/>
</dbReference>
<keyword evidence="4 7" id="KW-0808">Transferase</keyword>
<dbReference type="NCBIfam" id="NF004685">
    <property type="entry name" value="PRK06029.1"/>
    <property type="match status" value="1"/>
</dbReference>
<evidence type="ECO:0000256" key="5">
    <source>
        <dbReference type="ARBA" id="ARBA00050612"/>
    </source>
</evidence>
<comment type="catalytic activity">
    <reaction evidence="5 7">
        <text>dimethylallyl phosphate + FMNH2 = prenylated FMNH2 + phosphate</text>
        <dbReference type="Rhea" id="RHEA:37743"/>
        <dbReference type="ChEBI" id="CHEBI:43474"/>
        <dbReference type="ChEBI" id="CHEBI:57618"/>
        <dbReference type="ChEBI" id="CHEBI:87467"/>
        <dbReference type="ChEBI" id="CHEBI:88052"/>
        <dbReference type="EC" id="2.5.1.129"/>
    </reaction>
</comment>
<evidence type="ECO:0000256" key="4">
    <source>
        <dbReference type="ARBA" id="ARBA00022679"/>
    </source>
</evidence>
<dbReference type="SUPFAM" id="SSF52507">
    <property type="entry name" value="Homo-oligomeric flavin-containing Cys decarboxylases, HFCD"/>
    <property type="match status" value="1"/>
</dbReference>
<dbReference type="PANTHER" id="PTHR43374">
    <property type="entry name" value="FLAVIN PRENYLTRANSFERASE"/>
    <property type="match status" value="1"/>
</dbReference>
<dbReference type="FunFam" id="3.40.50.1950:FF:000001">
    <property type="entry name" value="Flavin prenyltransferase UbiX"/>
    <property type="match status" value="1"/>
</dbReference>
<evidence type="ECO:0000259" key="8">
    <source>
        <dbReference type="Pfam" id="PF02441"/>
    </source>
</evidence>
<comment type="caution">
    <text evidence="9">The sequence shown here is derived from an EMBL/GenBank/DDBJ whole genome shotgun (WGS) entry which is preliminary data.</text>
</comment>
<comment type="function">
    <text evidence="7">Flavin prenyltransferase that catalyzes the synthesis of the prenylated FMN cofactor (prenyl-FMN) for 4-hydroxy-3-polyprenylbenzoic acid decarboxylase UbiD. The prenyltransferase is metal-independent and links a dimethylallyl moiety from dimethylallyl monophosphate (DMAP) to the flavin N5 and C6 atoms of FMN.</text>
</comment>
<feature type="binding site" evidence="7">
    <location>
        <position position="39"/>
    </location>
    <ligand>
        <name>FMN</name>
        <dbReference type="ChEBI" id="CHEBI:58210"/>
    </ligand>
</feature>
<keyword evidence="1 7" id="KW-0637">Prenyltransferase</keyword>
<evidence type="ECO:0000256" key="7">
    <source>
        <dbReference type="HAMAP-Rule" id="MF_01984"/>
    </source>
</evidence>
<evidence type="ECO:0000256" key="6">
    <source>
        <dbReference type="ARBA" id="ARBA00060793"/>
    </source>
</evidence>
<comment type="similarity">
    <text evidence="6 7">Belongs to the UbiX/PAD1 family.</text>
</comment>
<feature type="binding site" evidence="7">
    <location>
        <position position="171"/>
    </location>
    <ligand>
        <name>dimethylallyl phosphate</name>
        <dbReference type="ChEBI" id="CHEBI:88052"/>
    </ligand>
</feature>
<feature type="binding site" evidence="7">
    <location>
        <position position="155"/>
    </location>
    <ligand>
        <name>dimethylallyl phosphate</name>
        <dbReference type="ChEBI" id="CHEBI:88052"/>
    </ligand>
</feature>
<evidence type="ECO:0000256" key="1">
    <source>
        <dbReference type="ARBA" id="ARBA00022602"/>
    </source>
</evidence>
<accession>A0A1A9RCG0</accession>
<feature type="domain" description="Flavoprotein" evidence="8">
    <location>
        <begin position="5"/>
        <end position="167"/>
    </location>
</feature>
<dbReference type="Gene3D" id="3.40.50.1950">
    <property type="entry name" value="Flavin prenyltransferase-like"/>
    <property type="match status" value="1"/>
</dbReference>
<dbReference type="EMBL" id="LXSF01000012">
    <property type="protein sequence ID" value="OAM15617.1"/>
    <property type="molecule type" value="Genomic_DNA"/>
</dbReference>
<reference evidence="10" key="1">
    <citation type="submission" date="2016-05" db="EMBL/GenBank/DDBJ databases">
        <title>Draft genome of Corynebacterium afermentans subsp. afermentans LCDC 88199T.</title>
        <authorList>
            <person name="Bernier A.-M."/>
            <person name="Bernard K."/>
        </authorList>
    </citation>
    <scope>NUCLEOTIDE SEQUENCE [LARGE SCALE GENOMIC DNA]</scope>
    <source>
        <strain evidence="10">NML01-0328</strain>
    </source>
</reference>
<dbReference type="InterPro" id="IPR003382">
    <property type="entry name" value="Flavoprotein"/>
</dbReference>
<evidence type="ECO:0000256" key="2">
    <source>
        <dbReference type="ARBA" id="ARBA00022630"/>
    </source>
</evidence>
<protein>
    <recommendedName>
        <fullName evidence="7">Flavin prenyltransferase UbiX</fullName>
        <ecNumber evidence="7">2.5.1.129</ecNumber>
    </recommendedName>
</protein>
<name>A0A1A9RCG0_EIKCO</name>